<evidence type="ECO:0000256" key="5">
    <source>
        <dbReference type="ARBA" id="ARBA00022801"/>
    </source>
</evidence>
<dbReference type="Proteomes" id="UP000323866">
    <property type="component" value="Unassembled WGS sequence"/>
</dbReference>
<evidence type="ECO:0000256" key="6">
    <source>
        <dbReference type="ARBA" id="ARBA00022825"/>
    </source>
</evidence>
<comment type="similarity">
    <text evidence="1 8">Belongs to the peptidase S1B family.</text>
</comment>
<keyword evidence="6 7" id="KW-0720">Serine protease</keyword>
<dbReference type="InterPro" id="IPR043504">
    <property type="entry name" value="Peptidase_S1_PA_chymotrypsin"/>
</dbReference>
<protein>
    <recommendedName>
        <fullName evidence="8">Serine protease</fullName>
        <ecNumber evidence="8">3.4.21.-</ecNumber>
    </recommendedName>
</protein>
<dbReference type="GO" id="GO:0004252">
    <property type="term" value="F:serine-type endopeptidase activity"/>
    <property type="evidence" value="ECO:0007669"/>
    <property type="project" value="UniProtKB-UniRule"/>
</dbReference>
<dbReference type="InterPro" id="IPR000209">
    <property type="entry name" value="Peptidase_S8/S53_dom"/>
</dbReference>
<comment type="similarity">
    <text evidence="2 7">Belongs to the peptidase S8 family.</text>
</comment>
<dbReference type="InterPro" id="IPR009003">
    <property type="entry name" value="Peptidase_S1_PA"/>
</dbReference>
<keyword evidence="3 7" id="KW-0645">Protease</keyword>
<sequence length="981" mass="106458">MASLTPLQWKVIQQAADQYQNYASQIERVRQDIVLVKQGTKDITEISPDPNRVKARISREMSMAKDTSNPAKFARERVILNPDFQEACLLNRLVDFARTVGRVMLPDSGYGTGWLIGQGLLITNHHVLPNKAVAEGSFLNLGYERTVVGEPLLGETFRLRPDLFFMTPRETPDGELQGELDFTIVGVEEVSSGGKPLSDYGYVVLDDKMGKAIEGENCLVIQHPAGDYKKVVLRDIRLLAIQNLPGADYHLYYESDTLQGSSGSIVIALGTGEIIALHNASVPRKDAQGRFLKKDSSPWQEGESEDLIDWVANQGVRISKIVEALRNFPPLSPEMEAKRRDLLDRIDHRVKSVVVSAKPAKVSTPSFPSEKAEAKPEAPVLTSSVAQRFLVKASSLPLVREYVVSAITQQFPASHISSLLEGQEDTRLGAYLKVDLSSAADPWVTAAALEAIDGVEVAEPDLPRFTSIGGLGDPASESPSLLPRLTESGRGSTPTETDWVSSPYFKKLDRNTPAGKAQIRKWSHRAVNFSETEITKLLGRSGLEELSSLRLAQFDTGYTTHSKVKGGFNLNMDYDAIEEDNEAMDARSGGILKHFGHGTRTGSILIGVSDSEVSPSREGNVGLLRAITEKDKVPLVITPFRVAKSVILIGRISELVDAATRAISSGYQVLTMSMGVLPGGPVLRDLARSAYERGVIWCCAAGNEVKVVVAPAKYPGVISVAASNPDDAPWTGSCRGPEVDITAPGEFIYVPVLGDGNKEDMTFGNGTSYATPHVAAAALLWLAKNKREIDKWYTQPWQRVEAFRFCLQKSARKEGKLPSNQFGAGLLDIGKLLVTPLPQPGQLRHAYMGSAGLEKAQGKPPLALREMEYKDWQAVFSEPLKGESTLLAKLQERTGSAAGASRSAASVHFARSLEAGQAGSQTAVTTVESMGSLSTTPEAAYARLLSLNQVRAQAKPSYAIGEDNEEEPMEVTNIAAPETIV</sequence>
<keyword evidence="14" id="KW-1185">Reference proteome</keyword>
<evidence type="ECO:0000256" key="1">
    <source>
        <dbReference type="ARBA" id="ARBA00008764"/>
    </source>
</evidence>
<dbReference type="InterPro" id="IPR023828">
    <property type="entry name" value="Peptidase_S8_Ser-AS"/>
</dbReference>
<feature type="domain" description="Peptidase S8/S53" evidence="10">
    <location>
        <begin position="554"/>
        <end position="825"/>
    </location>
</feature>
<dbReference type="EMBL" id="JBGOGF010000002">
    <property type="protein sequence ID" value="MFA1770623.1"/>
    <property type="molecule type" value="Genomic_DNA"/>
</dbReference>
<keyword evidence="5 7" id="KW-0378">Hydrolase</keyword>
<dbReference type="EC" id="3.4.21.-" evidence="8"/>
<feature type="compositionally biased region" description="Polar residues" evidence="9">
    <location>
        <begin position="489"/>
        <end position="499"/>
    </location>
</feature>
<dbReference type="InterPro" id="IPR050131">
    <property type="entry name" value="Peptidase_S8_subtilisin-like"/>
</dbReference>
<evidence type="ECO:0000256" key="3">
    <source>
        <dbReference type="ARBA" id="ARBA00022670"/>
    </source>
</evidence>
<evidence type="ECO:0000259" key="10">
    <source>
        <dbReference type="Pfam" id="PF00082"/>
    </source>
</evidence>
<dbReference type="RefSeq" id="WP_149098635.1">
    <property type="nucleotide sequence ID" value="NZ_BMMG01000003.1"/>
</dbReference>
<feature type="active site" description="Charge relay system" evidence="7">
    <location>
        <position position="768"/>
    </location>
</feature>
<dbReference type="AlphaFoldDB" id="A0A5M8QIU8"/>
<proteinExistence type="inferred from homology"/>
<dbReference type="InterPro" id="IPR036852">
    <property type="entry name" value="Peptidase_S8/S53_dom_sf"/>
</dbReference>
<dbReference type="PROSITE" id="PS51892">
    <property type="entry name" value="SUBTILASE"/>
    <property type="match status" value="1"/>
</dbReference>
<dbReference type="SUPFAM" id="SSF52743">
    <property type="entry name" value="Subtilisin-like"/>
    <property type="match status" value="1"/>
</dbReference>
<dbReference type="Proteomes" id="UP001570846">
    <property type="component" value="Unassembled WGS sequence"/>
</dbReference>
<reference evidence="12 14" key="3">
    <citation type="submission" date="2024-08" db="EMBL/GenBank/DDBJ databases">
        <authorList>
            <person name="Wei W."/>
        </authorList>
    </citation>
    <scope>NUCLEOTIDE SEQUENCE [LARGE SCALE GENOMIC DNA]</scope>
    <source>
        <strain evidence="12 14">XU2</strain>
    </source>
</reference>
<keyword evidence="4" id="KW-0732">Signal</keyword>
<evidence type="ECO:0000313" key="14">
    <source>
        <dbReference type="Proteomes" id="UP001570846"/>
    </source>
</evidence>
<feature type="region of interest" description="Disordered" evidence="9">
    <location>
        <begin position="468"/>
        <end position="499"/>
    </location>
</feature>
<reference evidence="11 13" key="2">
    <citation type="submission" date="2019-09" db="EMBL/GenBank/DDBJ databases">
        <title>A bacterium isolated from glacier soil.</title>
        <authorList>
            <person name="Liu Q."/>
        </authorList>
    </citation>
    <scope>NUCLEOTIDE SEQUENCE [LARGE SCALE GENOMIC DNA]</scope>
    <source>
        <strain evidence="11 13">MDT1-10-3</strain>
    </source>
</reference>
<evidence type="ECO:0000313" key="13">
    <source>
        <dbReference type="Proteomes" id="UP000323866"/>
    </source>
</evidence>
<dbReference type="PRINTS" id="PR00839">
    <property type="entry name" value="V8PROTEASE"/>
</dbReference>
<evidence type="ECO:0000313" key="11">
    <source>
        <dbReference type="EMBL" id="KAA6434693.1"/>
    </source>
</evidence>
<gene>
    <name evidence="12" type="ORF">ACD591_04915</name>
    <name evidence="11" type="ORF">FOE74_10970</name>
</gene>
<evidence type="ECO:0000256" key="9">
    <source>
        <dbReference type="SAM" id="MobiDB-lite"/>
    </source>
</evidence>
<accession>A0A5M8QIU8</accession>
<dbReference type="PANTHER" id="PTHR43806">
    <property type="entry name" value="PEPTIDASE S8"/>
    <property type="match status" value="1"/>
</dbReference>
<dbReference type="InterPro" id="IPR008256">
    <property type="entry name" value="Peptidase_S1B"/>
</dbReference>
<dbReference type="OrthoDB" id="9770276at2"/>
<dbReference type="PROSITE" id="PS00138">
    <property type="entry name" value="SUBTILASE_SER"/>
    <property type="match status" value="1"/>
</dbReference>
<dbReference type="SUPFAM" id="SSF50494">
    <property type="entry name" value="Trypsin-like serine proteases"/>
    <property type="match status" value="1"/>
</dbReference>
<reference evidence="11 13" key="1">
    <citation type="submission" date="2019-07" db="EMBL/GenBank/DDBJ databases">
        <authorList>
            <person name="Qu J.-H."/>
        </authorList>
    </citation>
    <scope>NUCLEOTIDE SEQUENCE [LARGE SCALE GENOMIC DNA]</scope>
    <source>
        <strain evidence="11 13">MDT1-10-3</strain>
    </source>
</reference>
<feature type="active site" description="Charge relay system" evidence="7">
    <location>
        <position position="555"/>
    </location>
</feature>
<feature type="active site" description="Charge relay system" evidence="7">
    <location>
        <position position="597"/>
    </location>
</feature>
<evidence type="ECO:0000313" key="12">
    <source>
        <dbReference type="EMBL" id="MFA1770623.1"/>
    </source>
</evidence>
<dbReference type="PANTHER" id="PTHR43806:SF11">
    <property type="entry name" value="CEREVISIN-RELATED"/>
    <property type="match status" value="1"/>
</dbReference>
<dbReference type="EMBL" id="VKKZ01000020">
    <property type="protein sequence ID" value="KAA6434693.1"/>
    <property type="molecule type" value="Genomic_DNA"/>
</dbReference>
<evidence type="ECO:0000256" key="4">
    <source>
        <dbReference type="ARBA" id="ARBA00022729"/>
    </source>
</evidence>
<dbReference type="Gene3D" id="2.40.10.10">
    <property type="entry name" value="Trypsin-like serine proteases"/>
    <property type="match status" value="2"/>
</dbReference>
<evidence type="ECO:0000256" key="7">
    <source>
        <dbReference type="PROSITE-ProRule" id="PRU01240"/>
    </source>
</evidence>
<evidence type="ECO:0000256" key="8">
    <source>
        <dbReference type="RuleBase" id="RU004296"/>
    </source>
</evidence>
<name>A0A5M8QIU8_9BACT</name>
<evidence type="ECO:0000256" key="2">
    <source>
        <dbReference type="ARBA" id="ARBA00011073"/>
    </source>
</evidence>
<organism evidence="11 13">
    <name type="scientific">Rufibacter glacialis</name>
    <dbReference type="NCBI Taxonomy" id="1259555"/>
    <lineage>
        <taxon>Bacteria</taxon>
        <taxon>Pseudomonadati</taxon>
        <taxon>Bacteroidota</taxon>
        <taxon>Cytophagia</taxon>
        <taxon>Cytophagales</taxon>
        <taxon>Hymenobacteraceae</taxon>
        <taxon>Rufibacter</taxon>
    </lineage>
</organism>
<comment type="caution">
    <text evidence="11">The sequence shown here is derived from an EMBL/GenBank/DDBJ whole genome shotgun (WGS) entry which is preliminary data.</text>
</comment>
<dbReference type="Gene3D" id="3.40.50.200">
    <property type="entry name" value="Peptidase S8/S53 domain"/>
    <property type="match status" value="1"/>
</dbReference>
<dbReference type="Pfam" id="PF13365">
    <property type="entry name" value="Trypsin_2"/>
    <property type="match status" value="1"/>
</dbReference>
<dbReference type="Pfam" id="PF00082">
    <property type="entry name" value="Peptidase_S8"/>
    <property type="match status" value="1"/>
</dbReference>
<dbReference type="GO" id="GO:0006508">
    <property type="term" value="P:proteolysis"/>
    <property type="evidence" value="ECO:0007669"/>
    <property type="project" value="UniProtKB-KW"/>
</dbReference>